<dbReference type="EMBL" id="JBHMQT010000021">
    <property type="protein sequence ID" value="MFC0862933.1"/>
    <property type="molecule type" value="Genomic_DNA"/>
</dbReference>
<proteinExistence type="predicted"/>
<name>A0ABV6U397_9ACTN</name>
<feature type="compositionally biased region" description="Basic residues" evidence="1">
    <location>
        <begin position="274"/>
        <end position="293"/>
    </location>
</feature>
<dbReference type="RefSeq" id="WP_394301116.1">
    <property type="nucleotide sequence ID" value="NZ_JBHMQT010000021.1"/>
</dbReference>
<feature type="region of interest" description="Disordered" evidence="1">
    <location>
        <begin position="123"/>
        <end position="143"/>
    </location>
</feature>
<protein>
    <submittedName>
        <fullName evidence="3">Transposase domain-containing protein</fullName>
    </submittedName>
</protein>
<gene>
    <name evidence="3" type="ORF">ACFHYQ_11575</name>
</gene>
<evidence type="ECO:0000313" key="4">
    <source>
        <dbReference type="Proteomes" id="UP001589870"/>
    </source>
</evidence>
<evidence type="ECO:0000259" key="2">
    <source>
        <dbReference type="Pfam" id="PF13006"/>
    </source>
</evidence>
<dbReference type="Pfam" id="PF13006">
    <property type="entry name" value="Nterm_IS4"/>
    <property type="match status" value="1"/>
</dbReference>
<sequence>MGCRDTALTRSFVVAVWHAHALFVHADAALDGEADVDSEEERQRRLLREMVVAGPGGALGGGAGLLTQVVPADAIADAVHRSGHVDQRRRTLTGEVIAATLLNLAMYSDEGYDSVVARTLARRGLPGPRPPGEKTPTGSALSQARTGFPAEVMRLLFDTLARLDGPTFPQVKGASLFGLAVTAFDGTTLDLSHQGTVEQEFAIPDGGRYPQARVVTLAYCATRRLLAAAVDSYQVAECGCTRPRPRLCTARTVTGVWLMSRRRSRSWGIPSGPGKHRTGMGRACSRRSSRRSVRTPAGRWAK</sequence>
<comment type="caution">
    <text evidence="3">The sequence shown here is derived from an EMBL/GenBank/DDBJ whole genome shotgun (WGS) entry which is preliminary data.</text>
</comment>
<evidence type="ECO:0000256" key="1">
    <source>
        <dbReference type="SAM" id="MobiDB-lite"/>
    </source>
</evidence>
<evidence type="ECO:0000313" key="3">
    <source>
        <dbReference type="EMBL" id="MFC0862933.1"/>
    </source>
</evidence>
<accession>A0ABV6U397</accession>
<feature type="domain" description="Transposase IS4 N-terminal" evidence="2">
    <location>
        <begin position="64"/>
        <end position="158"/>
    </location>
</feature>
<dbReference type="Proteomes" id="UP001589870">
    <property type="component" value="Unassembled WGS sequence"/>
</dbReference>
<feature type="region of interest" description="Disordered" evidence="1">
    <location>
        <begin position="266"/>
        <end position="302"/>
    </location>
</feature>
<keyword evidence="4" id="KW-1185">Reference proteome</keyword>
<organism evidence="3 4">
    <name type="scientific">Sphaerimonospora cavernae</name>
    <dbReference type="NCBI Taxonomy" id="1740611"/>
    <lineage>
        <taxon>Bacteria</taxon>
        <taxon>Bacillati</taxon>
        <taxon>Actinomycetota</taxon>
        <taxon>Actinomycetes</taxon>
        <taxon>Streptosporangiales</taxon>
        <taxon>Streptosporangiaceae</taxon>
        <taxon>Sphaerimonospora</taxon>
    </lineage>
</organism>
<reference evidence="3 4" key="1">
    <citation type="submission" date="2024-09" db="EMBL/GenBank/DDBJ databases">
        <authorList>
            <person name="Sun Q."/>
            <person name="Mori K."/>
        </authorList>
    </citation>
    <scope>NUCLEOTIDE SEQUENCE [LARGE SCALE GENOMIC DNA]</scope>
    <source>
        <strain evidence="3 4">TBRC 1851</strain>
    </source>
</reference>
<dbReference type="InterPro" id="IPR024473">
    <property type="entry name" value="Transposases_IS4_N"/>
</dbReference>